<name>A0ABP8TYK0_9ACTN</name>
<keyword evidence="7" id="KW-1185">Reference proteome</keyword>
<keyword evidence="4" id="KW-0804">Transcription</keyword>
<dbReference type="SUPFAM" id="SSF46955">
    <property type="entry name" value="Putative DNA-binding domain"/>
    <property type="match status" value="1"/>
</dbReference>
<evidence type="ECO:0000256" key="4">
    <source>
        <dbReference type="ARBA" id="ARBA00023163"/>
    </source>
</evidence>
<dbReference type="PANTHER" id="PTHR30204">
    <property type="entry name" value="REDOX-CYCLING DRUG-SENSING TRANSCRIPTIONAL ACTIVATOR SOXR"/>
    <property type="match status" value="1"/>
</dbReference>
<dbReference type="InterPro" id="IPR012925">
    <property type="entry name" value="TipAS_dom"/>
</dbReference>
<dbReference type="Gene3D" id="1.10.490.50">
    <property type="entry name" value="Antibiotic binding domain of TipA-like multidrug resistance regulators"/>
    <property type="match status" value="1"/>
</dbReference>
<evidence type="ECO:0000256" key="2">
    <source>
        <dbReference type="ARBA" id="ARBA00023125"/>
    </source>
</evidence>
<dbReference type="SUPFAM" id="SSF89082">
    <property type="entry name" value="Antibiotic binding domain of TipA-like multidrug resistance regulators"/>
    <property type="match status" value="1"/>
</dbReference>
<dbReference type="Proteomes" id="UP001500212">
    <property type="component" value="Unassembled WGS sequence"/>
</dbReference>
<sequence>MAWSIAQVARMSGVTSRTLRHYDGIGLLTPAYVGDNGYRYYEQEQLLRLQQILVLREVGVGLAEIAEAIDSEPSTVAALRRHHARLLAERQRLGVLADTVARTIAELEGEGGDTVSPKINRPENLFAGMDSAQYEDEARERWPEQYEQSRQAVQEFTPEEAEAWQRDLTAQMVRMAELKVAGAAPDDPVVLDEVDWNYRAVSRFWQPDACAFTKLGEMYVNDPRFRENYEKITAGLAEFQRDAMAAYARARLS</sequence>
<dbReference type="CDD" id="cd01106">
    <property type="entry name" value="HTH_TipAL-Mta"/>
    <property type="match status" value="1"/>
</dbReference>
<reference evidence="7" key="1">
    <citation type="journal article" date="2019" name="Int. J. Syst. Evol. Microbiol.">
        <title>The Global Catalogue of Microorganisms (GCM) 10K type strain sequencing project: providing services to taxonomists for standard genome sequencing and annotation.</title>
        <authorList>
            <consortium name="The Broad Institute Genomics Platform"/>
            <consortium name="The Broad Institute Genome Sequencing Center for Infectious Disease"/>
            <person name="Wu L."/>
            <person name="Ma J."/>
        </authorList>
    </citation>
    <scope>NUCLEOTIDE SEQUENCE [LARGE SCALE GENOMIC DNA]</scope>
    <source>
        <strain evidence="7">JCM 17938</strain>
    </source>
</reference>
<evidence type="ECO:0000256" key="1">
    <source>
        <dbReference type="ARBA" id="ARBA00023015"/>
    </source>
</evidence>
<evidence type="ECO:0000256" key="3">
    <source>
        <dbReference type="ARBA" id="ARBA00023159"/>
    </source>
</evidence>
<evidence type="ECO:0000313" key="6">
    <source>
        <dbReference type="EMBL" id="GAA4617955.1"/>
    </source>
</evidence>
<keyword evidence="1" id="KW-0805">Transcription regulation</keyword>
<dbReference type="InterPro" id="IPR047057">
    <property type="entry name" value="MerR_fam"/>
</dbReference>
<dbReference type="InterPro" id="IPR000551">
    <property type="entry name" value="MerR-type_HTH_dom"/>
</dbReference>
<proteinExistence type="predicted"/>
<dbReference type="Gene3D" id="1.10.1660.10">
    <property type="match status" value="1"/>
</dbReference>
<comment type="caution">
    <text evidence="6">The sequence shown here is derived from an EMBL/GenBank/DDBJ whole genome shotgun (WGS) entry which is preliminary data.</text>
</comment>
<evidence type="ECO:0000313" key="7">
    <source>
        <dbReference type="Proteomes" id="UP001500212"/>
    </source>
</evidence>
<dbReference type="InterPro" id="IPR009061">
    <property type="entry name" value="DNA-bd_dom_put_sf"/>
</dbReference>
<feature type="domain" description="HTH merR-type" evidence="5">
    <location>
        <begin position="2"/>
        <end position="71"/>
    </location>
</feature>
<gene>
    <name evidence="6" type="ORF">GCM10023195_80380</name>
</gene>
<dbReference type="PROSITE" id="PS00552">
    <property type="entry name" value="HTH_MERR_1"/>
    <property type="match status" value="1"/>
</dbReference>
<organism evidence="6 7">
    <name type="scientific">Actinoallomurus liliacearum</name>
    <dbReference type="NCBI Taxonomy" id="1080073"/>
    <lineage>
        <taxon>Bacteria</taxon>
        <taxon>Bacillati</taxon>
        <taxon>Actinomycetota</taxon>
        <taxon>Actinomycetes</taxon>
        <taxon>Streptosporangiales</taxon>
        <taxon>Thermomonosporaceae</taxon>
        <taxon>Actinoallomurus</taxon>
    </lineage>
</organism>
<protein>
    <submittedName>
        <fullName evidence="6">MerR family transcriptional regulator</fullName>
    </submittedName>
</protein>
<dbReference type="RefSeq" id="WP_345366166.1">
    <property type="nucleotide sequence ID" value="NZ_BAABHJ010000040.1"/>
</dbReference>
<keyword evidence="3" id="KW-0010">Activator</keyword>
<dbReference type="PRINTS" id="PR00040">
    <property type="entry name" value="HTHMERR"/>
</dbReference>
<dbReference type="PANTHER" id="PTHR30204:SF90">
    <property type="entry name" value="HTH-TYPE TRANSCRIPTIONAL ACTIVATOR MTA"/>
    <property type="match status" value="1"/>
</dbReference>
<dbReference type="EMBL" id="BAABHJ010000040">
    <property type="protein sequence ID" value="GAA4617955.1"/>
    <property type="molecule type" value="Genomic_DNA"/>
</dbReference>
<dbReference type="Pfam" id="PF13411">
    <property type="entry name" value="MerR_1"/>
    <property type="match status" value="1"/>
</dbReference>
<dbReference type="Pfam" id="PF07739">
    <property type="entry name" value="TipAS"/>
    <property type="match status" value="1"/>
</dbReference>
<accession>A0ABP8TYK0</accession>
<dbReference type="InterPro" id="IPR036244">
    <property type="entry name" value="TipA-like_antibiotic-bd"/>
</dbReference>
<dbReference type="SMART" id="SM00422">
    <property type="entry name" value="HTH_MERR"/>
    <property type="match status" value="1"/>
</dbReference>
<dbReference type="PROSITE" id="PS50937">
    <property type="entry name" value="HTH_MERR_2"/>
    <property type="match status" value="1"/>
</dbReference>
<keyword evidence="2" id="KW-0238">DNA-binding</keyword>
<evidence type="ECO:0000259" key="5">
    <source>
        <dbReference type="PROSITE" id="PS50937"/>
    </source>
</evidence>